<name>A0A645HID6_9ZZZZ</name>
<dbReference type="EMBL" id="VSSQ01089724">
    <property type="protein sequence ID" value="MPN35884.1"/>
    <property type="molecule type" value="Genomic_DNA"/>
</dbReference>
<evidence type="ECO:0000313" key="1">
    <source>
        <dbReference type="EMBL" id="MPN35884.1"/>
    </source>
</evidence>
<accession>A0A645HID6</accession>
<gene>
    <name evidence="1" type="ORF">SDC9_183386</name>
</gene>
<reference evidence="1" key="1">
    <citation type="submission" date="2019-08" db="EMBL/GenBank/DDBJ databases">
        <authorList>
            <person name="Kucharzyk K."/>
            <person name="Murdoch R.W."/>
            <person name="Higgins S."/>
            <person name="Loffler F."/>
        </authorList>
    </citation>
    <scope>NUCLEOTIDE SEQUENCE</scope>
</reference>
<organism evidence="1">
    <name type="scientific">bioreactor metagenome</name>
    <dbReference type="NCBI Taxonomy" id="1076179"/>
    <lineage>
        <taxon>unclassified sequences</taxon>
        <taxon>metagenomes</taxon>
        <taxon>ecological metagenomes</taxon>
    </lineage>
</organism>
<sequence>MVMFYSLMRDGYPIFELRLGESEYNSAVIDYLKNKNIEPFYKAIERGIFNKLDVMLQITVEDE</sequence>
<proteinExistence type="predicted"/>
<protein>
    <submittedName>
        <fullName evidence="1">Uncharacterized protein</fullName>
    </submittedName>
</protein>
<comment type="caution">
    <text evidence="1">The sequence shown here is derived from an EMBL/GenBank/DDBJ whole genome shotgun (WGS) entry which is preliminary data.</text>
</comment>
<dbReference type="AlphaFoldDB" id="A0A645HID6"/>